<dbReference type="EMBL" id="AP018448">
    <property type="protein sequence ID" value="BBC39134.1"/>
    <property type="molecule type" value="Genomic_DNA"/>
</dbReference>
<organism evidence="3 4">
    <name type="scientific">Streptomyces graminofaciens</name>
    <dbReference type="NCBI Taxonomy" id="68212"/>
    <lineage>
        <taxon>Bacteria</taxon>
        <taxon>Bacillati</taxon>
        <taxon>Actinomycetota</taxon>
        <taxon>Actinomycetes</taxon>
        <taxon>Kitasatosporales</taxon>
        <taxon>Streptomycetaceae</taxon>
        <taxon>Streptomyces</taxon>
    </lineage>
</organism>
<sequence length="85" mass="9075">MFRKIMQTTAAAALVLAASAITGAAATAHASEQTVQQIDYRGSVGVQSLKWQGPFGTHSACLTVQNEFRRYCTITIACKYFASTG</sequence>
<evidence type="ECO:0000313" key="3">
    <source>
        <dbReference type="EMBL" id="BBC39134.1"/>
    </source>
</evidence>
<evidence type="ECO:0000256" key="1">
    <source>
        <dbReference type="SAM" id="SignalP"/>
    </source>
</evidence>
<feature type="signal peptide" evidence="1">
    <location>
        <begin position="1"/>
        <end position="30"/>
    </location>
</feature>
<reference evidence="3 4" key="2">
    <citation type="journal article" date="2023" name="ChemBioChem">
        <title>Acyltransferase Domain Exchange between Two Independent Type I Polyketide Synthases in the Same Producer Strain of Macrolide Antibiotics.</title>
        <authorList>
            <person name="Kudo F."/>
            <person name="Kishikawa K."/>
            <person name="Tsuboi K."/>
            <person name="Kido T."/>
            <person name="Usui T."/>
            <person name="Hashimoto J."/>
            <person name="Shin-Ya K."/>
            <person name="Miyanaga A."/>
            <person name="Eguchi T."/>
        </authorList>
    </citation>
    <scope>NUCLEOTIDE SEQUENCE [LARGE SCALE GENOMIC DNA]</scope>
    <source>
        <strain evidence="3 4">A-8890</strain>
    </source>
</reference>
<gene>
    <name evidence="2" type="ORF">SGFS_006630</name>
    <name evidence="3" type="ORF">SGFS_104280</name>
</gene>
<dbReference type="EMBL" id="AP018448">
    <property type="protein sequence ID" value="BBC29369.1"/>
    <property type="molecule type" value="Genomic_DNA"/>
</dbReference>
<protein>
    <submittedName>
        <fullName evidence="3">Uncharacterized protein</fullName>
    </submittedName>
</protein>
<proteinExistence type="predicted"/>
<reference evidence="3 4" key="1">
    <citation type="journal article" date="2010" name="ChemBioChem">
        <title>Cloning and characterization of the biosynthetic gene cluster of 16-membered macrolide antibiotic FD-891: involvement of a dual functional cytochrome P450 monooxygenase catalyzing epoxidation and hydroxylation.</title>
        <authorList>
            <person name="Kudo F."/>
            <person name="Motegi A."/>
            <person name="Mizoue K."/>
            <person name="Eguchi T."/>
        </authorList>
    </citation>
    <scope>NUCLEOTIDE SEQUENCE [LARGE SCALE GENOMIC DNA]</scope>
    <source>
        <strain evidence="3 4">A-8890</strain>
    </source>
</reference>
<dbReference type="RefSeq" id="WP_286247424.1">
    <property type="nucleotide sequence ID" value="NZ_AP018448.1"/>
</dbReference>
<keyword evidence="4" id="KW-1185">Reference proteome</keyword>
<evidence type="ECO:0000313" key="2">
    <source>
        <dbReference type="EMBL" id="BBC29369.1"/>
    </source>
</evidence>
<name>A0ABM7FPW5_9ACTN</name>
<evidence type="ECO:0000313" key="4">
    <source>
        <dbReference type="Proteomes" id="UP001321542"/>
    </source>
</evidence>
<dbReference type="Proteomes" id="UP001321542">
    <property type="component" value="Chromosome"/>
</dbReference>
<keyword evidence="1" id="KW-0732">Signal</keyword>
<feature type="chain" id="PRO_5045028621" evidence="1">
    <location>
        <begin position="31"/>
        <end position="85"/>
    </location>
</feature>
<accession>A0ABM7FPW5</accession>